<evidence type="ECO:0000256" key="2">
    <source>
        <dbReference type="ARBA" id="ARBA00022692"/>
    </source>
</evidence>
<keyword evidence="2 5" id="KW-0812">Transmembrane</keyword>
<reference evidence="7" key="1">
    <citation type="submission" date="2017-04" db="EMBL/GenBank/DDBJ databases">
        <title>Unexpected and diverse lifestyles within the genus Limnohabitans.</title>
        <authorList>
            <person name="Kasalicky V."/>
            <person name="Mehrshad M."/>
            <person name="Andrei S.-A."/>
            <person name="Salcher M."/>
            <person name="Kratochvilova H."/>
            <person name="Simek K."/>
            <person name="Ghai R."/>
        </authorList>
    </citation>
    <scope>NUCLEOTIDE SEQUENCE [LARGE SCALE GENOMIC DNA]</scope>
    <source>
        <strain evidence="7">II-D5</strain>
    </source>
</reference>
<comment type="subcellular location">
    <subcellularLocation>
        <location evidence="1">Membrane</location>
        <topology evidence="1">Multi-pass membrane protein</topology>
    </subcellularLocation>
</comment>
<keyword evidence="3 5" id="KW-1133">Transmembrane helix</keyword>
<dbReference type="EMBL" id="LFYT02000008">
    <property type="protein sequence ID" value="PVE43149.1"/>
    <property type="molecule type" value="Genomic_DNA"/>
</dbReference>
<organism evidence="7 8">
    <name type="scientific">Limnohabitans planktonicus II-D5</name>
    <dbReference type="NCBI Taxonomy" id="1293045"/>
    <lineage>
        <taxon>Bacteria</taxon>
        <taxon>Pseudomonadati</taxon>
        <taxon>Pseudomonadota</taxon>
        <taxon>Betaproteobacteria</taxon>
        <taxon>Burkholderiales</taxon>
        <taxon>Comamonadaceae</taxon>
        <taxon>Limnohabitans</taxon>
    </lineage>
</organism>
<dbReference type="Pfam" id="PF04932">
    <property type="entry name" value="Wzy_C"/>
    <property type="match status" value="1"/>
</dbReference>
<evidence type="ECO:0000259" key="6">
    <source>
        <dbReference type="Pfam" id="PF04932"/>
    </source>
</evidence>
<evidence type="ECO:0000256" key="5">
    <source>
        <dbReference type="SAM" id="Phobius"/>
    </source>
</evidence>
<comment type="caution">
    <text evidence="7">The sequence shown here is derived from an EMBL/GenBank/DDBJ whole genome shotgun (WGS) entry which is preliminary data.</text>
</comment>
<feature type="transmembrane region" description="Helical" evidence="5">
    <location>
        <begin position="394"/>
        <end position="412"/>
    </location>
</feature>
<dbReference type="OrthoDB" id="5508566at2"/>
<accession>A0A2T7UEP2</accession>
<evidence type="ECO:0000313" key="8">
    <source>
        <dbReference type="Proteomes" id="UP000037507"/>
    </source>
</evidence>
<feature type="transmembrane region" description="Helical" evidence="5">
    <location>
        <begin position="61"/>
        <end position="82"/>
    </location>
</feature>
<protein>
    <recommendedName>
        <fullName evidence="6">O-antigen ligase-related domain-containing protein</fullName>
    </recommendedName>
</protein>
<feature type="transmembrane region" description="Helical" evidence="5">
    <location>
        <begin position="148"/>
        <end position="166"/>
    </location>
</feature>
<evidence type="ECO:0000256" key="1">
    <source>
        <dbReference type="ARBA" id="ARBA00004141"/>
    </source>
</evidence>
<feature type="transmembrane region" description="Helical" evidence="5">
    <location>
        <begin position="339"/>
        <end position="358"/>
    </location>
</feature>
<evidence type="ECO:0000256" key="4">
    <source>
        <dbReference type="ARBA" id="ARBA00023136"/>
    </source>
</evidence>
<dbReference type="Proteomes" id="UP000037507">
    <property type="component" value="Unassembled WGS sequence"/>
</dbReference>
<evidence type="ECO:0000313" key="7">
    <source>
        <dbReference type="EMBL" id="PVE43149.1"/>
    </source>
</evidence>
<dbReference type="GO" id="GO:0016020">
    <property type="term" value="C:membrane"/>
    <property type="evidence" value="ECO:0007669"/>
    <property type="project" value="UniProtKB-SubCell"/>
</dbReference>
<feature type="transmembrane region" description="Helical" evidence="5">
    <location>
        <begin position="30"/>
        <end position="49"/>
    </location>
</feature>
<dbReference type="STRING" id="1293045.H663_04960"/>
<feature type="transmembrane region" description="Helical" evidence="5">
    <location>
        <begin position="118"/>
        <end position="136"/>
    </location>
</feature>
<keyword evidence="4 5" id="KW-0472">Membrane</keyword>
<keyword evidence="8" id="KW-1185">Reference proteome</keyword>
<proteinExistence type="predicted"/>
<sequence length="420" mass="46734">MNIKINFLKLLFWIFVLFVSISSLNSKAAGMAWLALLLCGLGAMFGKRLSHTGSKGTNETLAKIWLIATVLAFLLKIVPTIYWNDSWGERHAEIRLLLGALGTYALCRWDVIREEKVYLMAWAVSFSCGLAMLLMLVSVREAAPTNPIPWAAAIALCSAWLVSIGFSHQVSSTSRWVWGIGSLMGLIAVLISENRGAYGLALLLPVVWMRRLSFFRWIRLRDGRSAYLRLSVVVLVILIGGALFSQTAIVQRPLQRIQVAIDEVKLSHESLEANVNGSIGARLFLWAHSASFIEQSPWIGHGQVARKNAIVEWGKEANSDHIQSLGHVHNEYLHTLMDYGVWGLASLMCYAMGMFILVLRMRSIESVTQAWAMGGVLFIHMTTGLTNVNFAHNYYPTMLSIMISLILLTPSIKCNVPRTG</sequence>
<dbReference type="InterPro" id="IPR051533">
    <property type="entry name" value="WaaL-like"/>
</dbReference>
<feature type="transmembrane region" description="Helical" evidence="5">
    <location>
        <begin position="226"/>
        <end position="244"/>
    </location>
</feature>
<feature type="transmembrane region" description="Helical" evidence="5">
    <location>
        <begin position="7"/>
        <end position="24"/>
    </location>
</feature>
<gene>
    <name evidence="7" type="ORF">H663_009005</name>
</gene>
<dbReference type="PANTHER" id="PTHR37422">
    <property type="entry name" value="TEICHURONIC ACID BIOSYNTHESIS PROTEIN TUAE"/>
    <property type="match status" value="1"/>
</dbReference>
<dbReference type="AlphaFoldDB" id="A0A2T7UEP2"/>
<dbReference type="PANTHER" id="PTHR37422:SF13">
    <property type="entry name" value="LIPOPOLYSACCHARIDE BIOSYNTHESIS PROTEIN PA4999-RELATED"/>
    <property type="match status" value="1"/>
</dbReference>
<dbReference type="InterPro" id="IPR007016">
    <property type="entry name" value="O-antigen_ligase-rel_domated"/>
</dbReference>
<dbReference type="RefSeq" id="WP_053170356.1">
    <property type="nucleotide sequence ID" value="NZ_LFYT02000008.1"/>
</dbReference>
<evidence type="ECO:0000256" key="3">
    <source>
        <dbReference type="ARBA" id="ARBA00022989"/>
    </source>
</evidence>
<name>A0A2T7UEP2_9BURK</name>
<feature type="domain" description="O-antigen ligase-related" evidence="6">
    <location>
        <begin position="182"/>
        <end position="347"/>
    </location>
</feature>